<proteinExistence type="predicted"/>
<dbReference type="InterPro" id="IPR036291">
    <property type="entry name" value="NAD(P)-bd_dom_sf"/>
</dbReference>
<dbReference type="GO" id="GO:0000166">
    <property type="term" value="F:nucleotide binding"/>
    <property type="evidence" value="ECO:0007669"/>
    <property type="project" value="InterPro"/>
</dbReference>
<feature type="domain" description="Gfo/Idh/MocA-like oxidoreductase bacterial type C-terminal" evidence="2">
    <location>
        <begin position="196"/>
        <end position="294"/>
    </location>
</feature>
<dbReference type="Gene3D" id="3.30.360.10">
    <property type="entry name" value="Dihydrodipicolinate Reductase, domain 2"/>
    <property type="match status" value="1"/>
</dbReference>
<evidence type="ECO:0000259" key="2">
    <source>
        <dbReference type="Pfam" id="PF19051"/>
    </source>
</evidence>
<dbReference type="Proteomes" id="UP000003688">
    <property type="component" value="Unassembled WGS sequence"/>
</dbReference>
<dbReference type="RefSeq" id="WP_007414929.1">
    <property type="nucleotide sequence ID" value="NZ_ABOX02000012.1"/>
</dbReference>
<dbReference type="PROSITE" id="PS51318">
    <property type="entry name" value="TAT"/>
    <property type="match status" value="1"/>
</dbReference>
<comment type="caution">
    <text evidence="3">The sequence shown here is derived from an EMBL/GenBank/DDBJ whole genome shotgun (WGS) entry which is preliminary data.</text>
</comment>
<dbReference type="STRING" id="320771.Cflav_PD3751"/>
<keyword evidence="4" id="KW-1185">Reference proteome</keyword>
<accession>B9XGI3</accession>
<dbReference type="Pfam" id="PF19051">
    <property type="entry name" value="GFO_IDH_MocA_C2"/>
    <property type="match status" value="1"/>
</dbReference>
<dbReference type="PANTHER" id="PTHR43818:SF10">
    <property type="entry name" value="NADH-DEPENDENT DEHYDROGENASE-RELATED"/>
    <property type="match status" value="1"/>
</dbReference>
<dbReference type="SUPFAM" id="SSF55347">
    <property type="entry name" value="Glyceraldehyde-3-phosphate dehydrogenase-like, C-terminal domain"/>
    <property type="match status" value="1"/>
</dbReference>
<feature type="domain" description="Gfo/Idh/MocA-like oxidoreductase N-terminal" evidence="1">
    <location>
        <begin position="47"/>
        <end position="158"/>
    </location>
</feature>
<evidence type="ECO:0000259" key="1">
    <source>
        <dbReference type="Pfam" id="PF01408"/>
    </source>
</evidence>
<dbReference type="PANTHER" id="PTHR43818">
    <property type="entry name" value="BCDNA.GH03377"/>
    <property type="match status" value="1"/>
</dbReference>
<dbReference type="SUPFAM" id="SSF51735">
    <property type="entry name" value="NAD(P)-binding Rossmann-fold domains"/>
    <property type="match status" value="1"/>
</dbReference>
<dbReference type="AlphaFoldDB" id="B9XGI3"/>
<sequence length="439" mass="48872" precursor="true">MTKKSLTRREFIGKSTIAAAGFWIGTHSLSAKQEDLINKQEPPSDRLNIGIIGTANRAASNITGVSSQNIVAVCDIDDNYLSAISQKYPDAKSYNDFRKLLEQKDIDAVVISTADHTHAVATIAALNAGKHVYCEKPLAHTVFEARAVAQAAAKNKKLATQMGTQIHAGNNYRRVVELVQSGAIGKVSECHVWCEKSWSGGERPAEKPSVPKNLHWNLWLGPVVERPYHPSYLPKTWRRWWDFGGGTLGDMGCHYMDLAFWALKLRHPLTIESEGPPVKQETTPAWLIVRYEYEAREGMPPARVTWYDGGRKPDLVMEGKVPLWKNGVLFVGDKGMLVADYDQHKLLPEPDFAGFTPPPQRIPNSVGHYNEWIRACKHGSPTTCNFDYAGALSEAILLGNVAYRTGTKLEWDAIALKAKNCKDAANYIKSEYRKGWSLV</sequence>
<evidence type="ECO:0000313" key="3">
    <source>
        <dbReference type="EMBL" id="EEF61034.1"/>
    </source>
</evidence>
<dbReference type="InterPro" id="IPR000683">
    <property type="entry name" value="Gfo/Idh/MocA-like_OxRdtase_N"/>
</dbReference>
<dbReference type="EMBL" id="ABOX02000012">
    <property type="protein sequence ID" value="EEF61034.1"/>
    <property type="molecule type" value="Genomic_DNA"/>
</dbReference>
<dbReference type="InterPro" id="IPR006311">
    <property type="entry name" value="TAT_signal"/>
</dbReference>
<dbReference type="OrthoDB" id="179055at2"/>
<dbReference type="Pfam" id="PF01408">
    <property type="entry name" value="GFO_IDH_MocA"/>
    <property type="match status" value="1"/>
</dbReference>
<dbReference type="InterPro" id="IPR050463">
    <property type="entry name" value="Gfo/Idh/MocA_oxidrdct_glycsds"/>
</dbReference>
<gene>
    <name evidence="3" type="ORF">Cflav_PD3751</name>
</gene>
<dbReference type="Gene3D" id="3.40.50.720">
    <property type="entry name" value="NAD(P)-binding Rossmann-like Domain"/>
    <property type="match status" value="1"/>
</dbReference>
<name>B9XGI3_PEDPL</name>
<protein>
    <submittedName>
        <fullName evidence="3">Oxidoreductase domain protein</fullName>
    </submittedName>
</protein>
<evidence type="ECO:0000313" key="4">
    <source>
        <dbReference type="Proteomes" id="UP000003688"/>
    </source>
</evidence>
<reference evidence="3 4" key="1">
    <citation type="journal article" date="2011" name="J. Bacteriol.">
        <title>Genome sequence of 'Pedosphaera parvula' Ellin514, an aerobic Verrucomicrobial isolate from pasture soil.</title>
        <authorList>
            <person name="Kant R."/>
            <person name="van Passel M.W."/>
            <person name="Sangwan P."/>
            <person name="Palva A."/>
            <person name="Lucas S."/>
            <person name="Copeland A."/>
            <person name="Lapidus A."/>
            <person name="Glavina Del Rio T."/>
            <person name="Dalin E."/>
            <person name="Tice H."/>
            <person name="Bruce D."/>
            <person name="Goodwin L."/>
            <person name="Pitluck S."/>
            <person name="Chertkov O."/>
            <person name="Larimer F.W."/>
            <person name="Land M.L."/>
            <person name="Hauser L."/>
            <person name="Brettin T.S."/>
            <person name="Detter J.C."/>
            <person name="Han S."/>
            <person name="de Vos W.M."/>
            <person name="Janssen P.H."/>
            <person name="Smidt H."/>
        </authorList>
    </citation>
    <scope>NUCLEOTIDE SEQUENCE [LARGE SCALE GENOMIC DNA]</scope>
    <source>
        <strain evidence="3 4">Ellin514</strain>
    </source>
</reference>
<organism evidence="3 4">
    <name type="scientific">Pedosphaera parvula (strain Ellin514)</name>
    <dbReference type="NCBI Taxonomy" id="320771"/>
    <lineage>
        <taxon>Bacteria</taxon>
        <taxon>Pseudomonadati</taxon>
        <taxon>Verrucomicrobiota</taxon>
        <taxon>Pedosphaerae</taxon>
        <taxon>Pedosphaerales</taxon>
        <taxon>Pedosphaeraceae</taxon>
        <taxon>Pedosphaera</taxon>
    </lineage>
</organism>
<dbReference type="InterPro" id="IPR043906">
    <property type="entry name" value="Gfo/Idh/MocA_OxRdtase_bact_C"/>
</dbReference>